<evidence type="ECO:0000259" key="2">
    <source>
        <dbReference type="Pfam" id="PF00144"/>
    </source>
</evidence>
<protein>
    <submittedName>
        <fullName evidence="3">Beta-lactamase family protein</fullName>
    </submittedName>
</protein>
<evidence type="ECO:0000313" key="4">
    <source>
        <dbReference type="Proteomes" id="UP000305836"/>
    </source>
</evidence>
<dbReference type="SUPFAM" id="SSF56601">
    <property type="entry name" value="beta-lactamase/transpeptidase-like"/>
    <property type="match status" value="1"/>
</dbReference>
<feature type="domain" description="Beta-lactamase-related" evidence="2">
    <location>
        <begin position="65"/>
        <end position="356"/>
    </location>
</feature>
<dbReference type="AlphaFoldDB" id="A0A4U3LU27"/>
<accession>A0A4U3LU27</accession>
<dbReference type="InterPro" id="IPR050491">
    <property type="entry name" value="AmpC-like"/>
</dbReference>
<gene>
    <name evidence="3" type="ORF">FDA38_14475</name>
</gene>
<organism evidence="3 4">
    <name type="scientific">Kribbella jiaozuonensis</name>
    <dbReference type="NCBI Taxonomy" id="2575441"/>
    <lineage>
        <taxon>Bacteria</taxon>
        <taxon>Bacillati</taxon>
        <taxon>Actinomycetota</taxon>
        <taxon>Actinomycetes</taxon>
        <taxon>Propionibacteriales</taxon>
        <taxon>Kribbellaceae</taxon>
        <taxon>Kribbella</taxon>
    </lineage>
</organism>
<dbReference type="PANTHER" id="PTHR46825">
    <property type="entry name" value="D-ALANYL-D-ALANINE-CARBOXYPEPTIDASE/ENDOPEPTIDASE AMPH"/>
    <property type="match status" value="1"/>
</dbReference>
<dbReference type="PANTHER" id="PTHR46825:SF7">
    <property type="entry name" value="D-ALANYL-D-ALANINE CARBOXYPEPTIDASE"/>
    <property type="match status" value="1"/>
</dbReference>
<dbReference type="RefSeq" id="WP_137254554.1">
    <property type="nucleotide sequence ID" value="NZ_JBHSPQ010000001.1"/>
</dbReference>
<dbReference type="EMBL" id="SZPZ01000002">
    <property type="protein sequence ID" value="TKK79598.1"/>
    <property type="molecule type" value="Genomic_DNA"/>
</dbReference>
<reference evidence="3 4" key="1">
    <citation type="submission" date="2019-04" db="EMBL/GenBank/DDBJ databases">
        <title>Kribbella sp. NEAU-THZ 27 nov., a novel actinomycete isolated from soil.</title>
        <authorList>
            <person name="Duan L."/>
        </authorList>
    </citation>
    <scope>NUCLEOTIDE SEQUENCE [LARGE SCALE GENOMIC DNA]</scope>
    <source>
        <strain evidence="4">NEAU-THZ27</strain>
    </source>
</reference>
<comment type="caution">
    <text evidence="3">The sequence shown here is derived from an EMBL/GenBank/DDBJ whole genome shotgun (WGS) entry which is preliminary data.</text>
</comment>
<feature type="chain" id="PRO_5039035298" evidence="1">
    <location>
        <begin position="20"/>
        <end position="378"/>
    </location>
</feature>
<keyword evidence="1" id="KW-0732">Signal</keyword>
<dbReference type="Pfam" id="PF00144">
    <property type="entry name" value="Beta-lactamase"/>
    <property type="match status" value="1"/>
</dbReference>
<name>A0A4U3LU27_9ACTN</name>
<sequence>MRWSAAALLVLALMGCSGGGDRPTAQPGAPATLPAPGTATLEPAKARSLQDVLAKVVAVPDSPSGSRGVTAAVVTDNWVWSGAAGADIRGTPLRPNTSIPVESITKTFVAAEILLLAQAKKLDLEAPLSTYVQHKLTANNATVRQHLSMTAGVQDFQSADYGELADAVAAAPSRHWTIDESLNYFTTAVKSPGGSPSFSNPSYALLAMLIEKVTGGPFAAALRRDLVAPAGLQHAAFQDGEKPQPPVVGDDNDSCGEPDGYVPCRAFASATAPYGGLAADAPTVARWGYQLYGGRVLPPGPTGELTKGTDYGLGTMLMARQFGLGTAYGHVGDGPDHSSLLVVIPEKRVSVALILADGGRNIGVPMAELTKALEPLLS</sequence>
<evidence type="ECO:0000256" key="1">
    <source>
        <dbReference type="SAM" id="SignalP"/>
    </source>
</evidence>
<dbReference type="InterPro" id="IPR012338">
    <property type="entry name" value="Beta-lactam/transpept-like"/>
</dbReference>
<dbReference type="Proteomes" id="UP000305836">
    <property type="component" value="Unassembled WGS sequence"/>
</dbReference>
<dbReference type="OrthoDB" id="3863176at2"/>
<dbReference type="InterPro" id="IPR001466">
    <property type="entry name" value="Beta-lactam-related"/>
</dbReference>
<dbReference type="Gene3D" id="3.40.710.10">
    <property type="entry name" value="DD-peptidase/beta-lactamase superfamily"/>
    <property type="match status" value="1"/>
</dbReference>
<proteinExistence type="predicted"/>
<feature type="signal peptide" evidence="1">
    <location>
        <begin position="1"/>
        <end position="19"/>
    </location>
</feature>
<evidence type="ECO:0000313" key="3">
    <source>
        <dbReference type="EMBL" id="TKK79598.1"/>
    </source>
</evidence>
<dbReference type="PROSITE" id="PS51257">
    <property type="entry name" value="PROKAR_LIPOPROTEIN"/>
    <property type="match status" value="1"/>
</dbReference>
<keyword evidence="4" id="KW-1185">Reference proteome</keyword>